<keyword evidence="2" id="KW-1185">Reference proteome</keyword>
<dbReference type="EMBL" id="QUNO01000015">
    <property type="protein sequence ID" value="REH37223.1"/>
    <property type="molecule type" value="Genomic_DNA"/>
</dbReference>
<comment type="caution">
    <text evidence="1">The sequence shown here is derived from an EMBL/GenBank/DDBJ whole genome shotgun (WGS) entry which is preliminary data.</text>
</comment>
<organism evidence="1 2">
    <name type="scientific">Kutzneria buriramensis</name>
    <dbReference type="NCBI Taxonomy" id="1045776"/>
    <lineage>
        <taxon>Bacteria</taxon>
        <taxon>Bacillati</taxon>
        <taxon>Actinomycetota</taxon>
        <taxon>Actinomycetes</taxon>
        <taxon>Pseudonocardiales</taxon>
        <taxon>Pseudonocardiaceae</taxon>
        <taxon>Kutzneria</taxon>
    </lineage>
</organism>
<evidence type="ECO:0000313" key="1">
    <source>
        <dbReference type="EMBL" id="REH37223.1"/>
    </source>
</evidence>
<proteinExistence type="predicted"/>
<reference evidence="1 2" key="1">
    <citation type="submission" date="2018-08" db="EMBL/GenBank/DDBJ databases">
        <title>Genomic Encyclopedia of Archaeal and Bacterial Type Strains, Phase II (KMG-II): from individual species to whole genera.</title>
        <authorList>
            <person name="Goeker M."/>
        </authorList>
    </citation>
    <scope>NUCLEOTIDE SEQUENCE [LARGE SCALE GENOMIC DNA]</scope>
    <source>
        <strain evidence="1 2">DSM 45791</strain>
    </source>
</reference>
<dbReference type="Gene3D" id="1.25.40.10">
    <property type="entry name" value="Tetratricopeptide repeat domain"/>
    <property type="match status" value="1"/>
</dbReference>
<dbReference type="Proteomes" id="UP000256269">
    <property type="component" value="Unassembled WGS sequence"/>
</dbReference>
<gene>
    <name evidence="1" type="ORF">BCF44_115227</name>
</gene>
<protein>
    <submittedName>
        <fullName evidence="1">Uncharacterized protein</fullName>
    </submittedName>
</protein>
<dbReference type="AlphaFoldDB" id="A0A3E0H2D8"/>
<accession>A0A3E0H2D8</accession>
<dbReference type="RefSeq" id="WP_116179361.1">
    <property type="nucleotide sequence ID" value="NZ_CP144375.1"/>
</dbReference>
<name>A0A3E0H2D8_9PSEU</name>
<sequence>MGTKQDVISRAEMCWGIPQSEHHRSEDAVALTEQAVAELKRRAEEDPGNAAHDQRLSWALINLAQLLSAQHEHARADAAALESVTIMRRMLAR</sequence>
<evidence type="ECO:0000313" key="2">
    <source>
        <dbReference type="Proteomes" id="UP000256269"/>
    </source>
</evidence>
<dbReference type="InterPro" id="IPR011990">
    <property type="entry name" value="TPR-like_helical_dom_sf"/>
</dbReference>